<evidence type="ECO:0000256" key="7">
    <source>
        <dbReference type="RuleBase" id="RU003346"/>
    </source>
</evidence>
<feature type="transmembrane region" description="Helical" evidence="8">
    <location>
        <begin position="483"/>
        <end position="503"/>
    </location>
</feature>
<dbReference type="NCBIfam" id="TIGR00879">
    <property type="entry name" value="SP"/>
    <property type="match status" value="1"/>
</dbReference>
<dbReference type="InterPro" id="IPR036259">
    <property type="entry name" value="MFS_trans_sf"/>
</dbReference>
<keyword evidence="4 8" id="KW-0812">Transmembrane</keyword>
<dbReference type="OrthoDB" id="648285at2759"/>
<keyword evidence="5 8" id="KW-1133">Transmembrane helix</keyword>
<evidence type="ECO:0000256" key="4">
    <source>
        <dbReference type="ARBA" id="ARBA00022692"/>
    </source>
</evidence>
<dbReference type="FunFam" id="1.20.1250.20:FF:000134">
    <property type="entry name" value="MFS sugar transporter protein"/>
    <property type="match status" value="1"/>
</dbReference>
<keyword evidence="3 7" id="KW-0813">Transport</keyword>
<dbReference type="InterPro" id="IPR005828">
    <property type="entry name" value="MFS_sugar_transport-like"/>
</dbReference>
<reference evidence="10 11" key="1">
    <citation type="journal article" date="2013" name="MBio">
        <title>Genome sequencing of the plant pathogen Taphrina deformans, the causal agent of peach leaf curl.</title>
        <authorList>
            <person name="Cisse O.H."/>
            <person name="Almeida J.M.G.C.F."/>
            <person name="Fonseca A."/>
            <person name="Kumar A.A."/>
            <person name="Salojaervi J."/>
            <person name="Overmyer K."/>
            <person name="Hauser P.M."/>
            <person name="Pagni M."/>
        </authorList>
    </citation>
    <scope>NUCLEOTIDE SEQUENCE [LARGE SCALE GENOMIC DNA]</scope>
    <source>
        <strain evidence="11">PYCC 5710 / ATCC 11124 / CBS 356.35 / IMI 108563 / JCM 9778 / NBRC 8474</strain>
    </source>
</reference>
<dbReference type="PANTHER" id="PTHR48022:SF74">
    <property type="entry name" value="SUGAR TRANSPORTER, PUTATIVE (AFU_ORTHOLOGUE AFUA_8G02010)-RELATED"/>
    <property type="match status" value="1"/>
</dbReference>
<dbReference type="AlphaFoldDB" id="R4XJB4"/>
<feature type="transmembrane region" description="Helical" evidence="8">
    <location>
        <begin position="203"/>
        <end position="222"/>
    </location>
</feature>
<evidence type="ECO:0000256" key="5">
    <source>
        <dbReference type="ARBA" id="ARBA00022989"/>
    </source>
</evidence>
<evidence type="ECO:0000313" key="11">
    <source>
        <dbReference type="Proteomes" id="UP000013776"/>
    </source>
</evidence>
<evidence type="ECO:0000256" key="2">
    <source>
        <dbReference type="ARBA" id="ARBA00010992"/>
    </source>
</evidence>
<evidence type="ECO:0000256" key="3">
    <source>
        <dbReference type="ARBA" id="ARBA00022448"/>
    </source>
</evidence>
<dbReference type="PRINTS" id="PR00171">
    <property type="entry name" value="SUGRTRNSPORT"/>
</dbReference>
<dbReference type="PROSITE" id="PS50850">
    <property type="entry name" value="MFS"/>
    <property type="match status" value="1"/>
</dbReference>
<dbReference type="EMBL" id="CAHR02000149">
    <property type="protein sequence ID" value="CCG83450.1"/>
    <property type="molecule type" value="Genomic_DNA"/>
</dbReference>
<protein>
    <submittedName>
        <fullName evidence="10">MFS sugar transporter</fullName>
    </submittedName>
</protein>
<feature type="transmembrane region" description="Helical" evidence="8">
    <location>
        <begin position="326"/>
        <end position="348"/>
    </location>
</feature>
<evidence type="ECO:0000256" key="1">
    <source>
        <dbReference type="ARBA" id="ARBA00004141"/>
    </source>
</evidence>
<sequence>MSKPINEVSQLETVQQIHQSESPLDAYATTSRNQSSFERWVKPKSFNCQYPSWVSSNALMAITSFYSSLGDLLFGFDQGIVGGLLVNHVFLDRFFADYMDASGEIRPVITGITVGCLQLSAGFAALTCGRLCDMLGRRWCMRIGGSIYFGAAFIQAFAPSLGVFICGRTIQGLGVGFLSMTVPVIQTEIASMHKRGMMVGIEFTFNIIGYAISCWIDYAFYFSLPSNISWQGPYFVQAGMAFVLVVLSIFVPETPRWLAANGFPDESLQTVANLHGNGNIKDKKVLLMYNEIMEAVNYESTLGSVSWTEMFTTYRRRTFQAMTGQMFAQLNGINVISFYLATSLYAAGFTTEKALLYTGYNSIVYIFATVPTWWLADRWGRRPILMSGSIAMIIALSMVCMFTQIPATVVSTATKGYGIFAFVVIYNAIFGYSWGPVPWLLPAEVFPLRARAKGMSLATVANWTFNFAIGMSTPAAFASMHGYYYLLIAGFCFISLLMVKFLYIETAGCTLEEIAIQFGDRAFEDQAQLENKKVEMEMEFVSQK</sequence>
<dbReference type="PANTHER" id="PTHR48022">
    <property type="entry name" value="PLASTIDIC GLUCOSE TRANSPORTER 4"/>
    <property type="match status" value="1"/>
</dbReference>
<keyword evidence="10" id="KW-0762">Sugar transport</keyword>
<proteinExistence type="inferred from homology"/>
<feature type="domain" description="Major facilitator superfamily (MFS) profile" evidence="9">
    <location>
        <begin position="63"/>
        <end position="507"/>
    </location>
</feature>
<evidence type="ECO:0000313" key="10">
    <source>
        <dbReference type="EMBL" id="CCG83450.1"/>
    </source>
</evidence>
<feature type="transmembrane region" description="Helical" evidence="8">
    <location>
        <begin position="417"/>
        <end position="435"/>
    </location>
</feature>
<feature type="transmembrane region" description="Helical" evidence="8">
    <location>
        <begin position="139"/>
        <end position="158"/>
    </location>
</feature>
<gene>
    <name evidence="10" type="ORF">TAPDE_003669</name>
</gene>
<keyword evidence="11" id="KW-1185">Reference proteome</keyword>
<dbReference type="InterPro" id="IPR003663">
    <property type="entry name" value="Sugar/inositol_transpt"/>
</dbReference>
<comment type="caution">
    <text evidence="10">The sequence shown here is derived from an EMBL/GenBank/DDBJ whole genome shotgun (WGS) entry which is preliminary data.</text>
</comment>
<dbReference type="VEuPathDB" id="FungiDB:TAPDE_003669"/>
<dbReference type="Proteomes" id="UP000013776">
    <property type="component" value="Unassembled WGS sequence"/>
</dbReference>
<dbReference type="InterPro" id="IPR005829">
    <property type="entry name" value="Sugar_transporter_CS"/>
</dbReference>
<dbReference type="GO" id="GO:0005351">
    <property type="term" value="F:carbohydrate:proton symporter activity"/>
    <property type="evidence" value="ECO:0007669"/>
    <property type="project" value="TreeGrafter"/>
</dbReference>
<keyword evidence="6 8" id="KW-0472">Membrane</keyword>
<feature type="transmembrane region" description="Helical" evidence="8">
    <location>
        <begin position="456"/>
        <end position="477"/>
    </location>
</feature>
<comment type="similarity">
    <text evidence="2 7">Belongs to the major facilitator superfamily. Sugar transporter (TC 2.A.1.1) family.</text>
</comment>
<dbReference type="InterPro" id="IPR050360">
    <property type="entry name" value="MFS_Sugar_Transporters"/>
</dbReference>
<dbReference type="PROSITE" id="PS00217">
    <property type="entry name" value="SUGAR_TRANSPORT_2"/>
    <property type="match status" value="1"/>
</dbReference>
<dbReference type="InterPro" id="IPR020846">
    <property type="entry name" value="MFS_dom"/>
</dbReference>
<organism evidence="10 11">
    <name type="scientific">Taphrina deformans (strain PYCC 5710 / ATCC 11124 / CBS 356.35 / IMI 108563 / JCM 9778 / NBRC 8474)</name>
    <name type="common">Peach leaf curl fungus</name>
    <name type="synonym">Lalaria deformans</name>
    <dbReference type="NCBI Taxonomy" id="1097556"/>
    <lineage>
        <taxon>Eukaryota</taxon>
        <taxon>Fungi</taxon>
        <taxon>Dikarya</taxon>
        <taxon>Ascomycota</taxon>
        <taxon>Taphrinomycotina</taxon>
        <taxon>Taphrinomycetes</taxon>
        <taxon>Taphrinales</taxon>
        <taxon>Taphrinaceae</taxon>
        <taxon>Taphrina</taxon>
    </lineage>
</organism>
<evidence type="ECO:0000259" key="9">
    <source>
        <dbReference type="PROSITE" id="PS50850"/>
    </source>
</evidence>
<dbReference type="eggNOG" id="KOG0254">
    <property type="taxonomic scope" value="Eukaryota"/>
</dbReference>
<comment type="subcellular location">
    <subcellularLocation>
        <location evidence="1">Membrane</location>
        <topology evidence="1">Multi-pass membrane protein</topology>
    </subcellularLocation>
</comment>
<feature type="transmembrane region" description="Helical" evidence="8">
    <location>
        <begin position="170"/>
        <end position="191"/>
    </location>
</feature>
<feature type="transmembrane region" description="Helical" evidence="8">
    <location>
        <begin position="354"/>
        <end position="376"/>
    </location>
</feature>
<evidence type="ECO:0000256" key="6">
    <source>
        <dbReference type="ARBA" id="ARBA00023136"/>
    </source>
</evidence>
<feature type="transmembrane region" description="Helical" evidence="8">
    <location>
        <begin position="383"/>
        <end position="405"/>
    </location>
</feature>
<dbReference type="STRING" id="1097556.R4XJB4"/>
<accession>R4XJB4</accession>
<dbReference type="Gene3D" id="1.20.1250.20">
    <property type="entry name" value="MFS general substrate transporter like domains"/>
    <property type="match status" value="1"/>
</dbReference>
<name>R4XJB4_TAPDE</name>
<evidence type="ECO:0000256" key="8">
    <source>
        <dbReference type="SAM" id="Phobius"/>
    </source>
</evidence>
<dbReference type="Pfam" id="PF00083">
    <property type="entry name" value="Sugar_tr"/>
    <property type="match status" value="1"/>
</dbReference>
<dbReference type="SUPFAM" id="SSF103473">
    <property type="entry name" value="MFS general substrate transporter"/>
    <property type="match status" value="1"/>
</dbReference>
<feature type="transmembrane region" description="Helical" evidence="8">
    <location>
        <begin position="234"/>
        <end position="251"/>
    </location>
</feature>
<dbReference type="GO" id="GO:0005886">
    <property type="term" value="C:plasma membrane"/>
    <property type="evidence" value="ECO:0007669"/>
    <property type="project" value="UniProtKB-ARBA"/>
</dbReference>